<dbReference type="NCBIfam" id="NF002320">
    <property type="entry name" value="PRK01259.1"/>
    <property type="match status" value="1"/>
</dbReference>
<evidence type="ECO:0000259" key="14">
    <source>
        <dbReference type="Pfam" id="PF13793"/>
    </source>
</evidence>
<evidence type="ECO:0000313" key="17">
    <source>
        <dbReference type="Proteomes" id="UP000039324"/>
    </source>
</evidence>
<evidence type="ECO:0000256" key="12">
    <source>
        <dbReference type="ARBA" id="ARBA00049535"/>
    </source>
</evidence>
<evidence type="ECO:0000256" key="11">
    <source>
        <dbReference type="ARBA" id="ARBA00022842"/>
    </source>
</evidence>
<evidence type="ECO:0000313" key="18">
    <source>
        <dbReference type="Proteomes" id="UP000290189"/>
    </source>
</evidence>
<dbReference type="SUPFAM" id="SSF53271">
    <property type="entry name" value="PRTase-like"/>
    <property type="match status" value="2"/>
</dbReference>
<keyword evidence="17" id="KW-1185">Reference proteome</keyword>
<dbReference type="InterPro" id="IPR029057">
    <property type="entry name" value="PRTase-like"/>
</dbReference>
<keyword evidence="8" id="KW-0547">Nucleotide-binding</keyword>
<dbReference type="GO" id="GO:0006164">
    <property type="term" value="P:purine nucleotide biosynthetic process"/>
    <property type="evidence" value="ECO:0007669"/>
    <property type="project" value="TreeGrafter"/>
</dbReference>
<evidence type="ECO:0000256" key="5">
    <source>
        <dbReference type="ARBA" id="ARBA00022679"/>
    </source>
</evidence>
<dbReference type="Proteomes" id="UP000039324">
    <property type="component" value="Unassembled WGS sequence"/>
</dbReference>
<evidence type="ECO:0000256" key="6">
    <source>
        <dbReference type="ARBA" id="ARBA00022723"/>
    </source>
</evidence>
<proteinExistence type="inferred from homology"/>
<dbReference type="STRING" id="37360.A0A0G4IXF3"/>
<dbReference type="OrthoDB" id="413572at2759"/>
<evidence type="ECO:0000256" key="10">
    <source>
        <dbReference type="ARBA" id="ARBA00022840"/>
    </source>
</evidence>
<dbReference type="GO" id="GO:0005737">
    <property type="term" value="C:cytoplasm"/>
    <property type="evidence" value="ECO:0007669"/>
    <property type="project" value="TreeGrafter"/>
</dbReference>
<comment type="catalytic activity">
    <reaction evidence="12">
        <text>D-ribose 5-phosphate + ATP = 5-phospho-alpha-D-ribose 1-diphosphate + AMP + H(+)</text>
        <dbReference type="Rhea" id="RHEA:15609"/>
        <dbReference type="ChEBI" id="CHEBI:15378"/>
        <dbReference type="ChEBI" id="CHEBI:30616"/>
        <dbReference type="ChEBI" id="CHEBI:58017"/>
        <dbReference type="ChEBI" id="CHEBI:78346"/>
        <dbReference type="ChEBI" id="CHEBI:456215"/>
        <dbReference type="EC" id="2.7.6.1"/>
    </reaction>
</comment>
<geneLocation type="mitochondrion" evidence="16"/>
<keyword evidence="11" id="KW-0460">Magnesium</keyword>
<dbReference type="GO" id="GO:0000287">
    <property type="term" value="F:magnesium ion binding"/>
    <property type="evidence" value="ECO:0007669"/>
    <property type="project" value="InterPro"/>
</dbReference>
<reference evidence="15 17" key="1">
    <citation type="submission" date="2015-02" db="EMBL/GenBank/DDBJ databases">
        <authorList>
            <person name="Chooi Y.-H."/>
        </authorList>
    </citation>
    <scope>NUCLEOTIDE SEQUENCE [LARGE SCALE GENOMIC DNA]</scope>
    <source>
        <strain evidence="15">E3</strain>
    </source>
</reference>
<dbReference type="GO" id="GO:0005524">
    <property type="term" value="F:ATP binding"/>
    <property type="evidence" value="ECO:0007669"/>
    <property type="project" value="UniProtKB-KW"/>
</dbReference>
<comment type="similarity">
    <text evidence="3">Belongs to the ribose-phosphate pyrophosphokinase family.</text>
</comment>
<evidence type="ECO:0000313" key="16">
    <source>
        <dbReference type="EMBL" id="SPQ97119.1"/>
    </source>
</evidence>
<dbReference type="Gene3D" id="3.40.50.2020">
    <property type="match status" value="2"/>
</dbReference>
<dbReference type="InterPro" id="IPR029099">
    <property type="entry name" value="Pribosyltran_N"/>
</dbReference>
<dbReference type="EMBL" id="OVEO01000007">
    <property type="protein sequence ID" value="SPQ97119.1"/>
    <property type="molecule type" value="Genomic_DNA"/>
</dbReference>
<evidence type="ECO:0000313" key="15">
    <source>
        <dbReference type="EMBL" id="CEO99721.1"/>
    </source>
</evidence>
<dbReference type="Pfam" id="PF14572">
    <property type="entry name" value="Pribosyl_synth"/>
    <property type="match status" value="1"/>
</dbReference>
<keyword evidence="7" id="KW-0545">Nucleotide biosynthesis</keyword>
<evidence type="ECO:0000256" key="3">
    <source>
        <dbReference type="ARBA" id="ARBA00006478"/>
    </source>
</evidence>
<evidence type="ECO:0000256" key="9">
    <source>
        <dbReference type="ARBA" id="ARBA00022777"/>
    </source>
</evidence>
<dbReference type="GO" id="GO:0016301">
    <property type="term" value="F:kinase activity"/>
    <property type="evidence" value="ECO:0007669"/>
    <property type="project" value="UniProtKB-KW"/>
</dbReference>
<dbReference type="Pfam" id="PF13793">
    <property type="entry name" value="Pribosyltran_N"/>
    <property type="match status" value="1"/>
</dbReference>
<accession>A0A0G4IXF3</accession>
<dbReference type="FunFam" id="3.40.50.2020:FF:000001">
    <property type="entry name" value="Ribose-phosphate pyrophosphokinase"/>
    <property type="match status" value="1"/>
</dbReference>
<protein>
    <recommendedName>
        <fullName evidence="4">ribose-phosphate diphosphokinase</fullName>
        <ecNumber evidence="4">2.7.6.1</ecNumber>
    </recommendedName>
</protein>
<dbReference type="Proteomes" id="UP000290189">
    <property type="component" value="Unassembled WGS sequence"/>
</dbReference>
<evidence type="ECO:0000256" key="2">
    <source>
        <dbReference type="ARBA" id="ARBA00004996"/>
    </source>
</evidence>
<dbReference type="OMA" id="YFGWARQ"/>
<evidence type="ECO:0000256" key="7">
    <source>
        <dbReference type="ARBA" id="ARBA00022727"/>
    </source>
</evidence>
<comment type="cofactor">
    <cofactor evidence="1">
        <name>Mg(2+)</name>
        <dbReference type="ChEBI" id="CHEBI:18420"/>
    </cofactor>
</comment>
<sequence length="379" mass="40260">MVANSAAVLVLLAAMACGAAGLNLTDLQRGIRAVQEQVHPAPLIFAGTSNEPLAREVCQELDVPLGRMRVGRFADGEISVQIEETVRGRSVFIIQSTCTPVNDNIIELVLMVNAFRKASAQTITAIIPYFGYARQDRKTARVPISAAAVAHLIETSGVDRVVAVDLHCGQIQGMFGPRLPVDNLGGAIVALPHFTEVLQRRESSKVTVVSPDAGGVERAKKFQDGLRRFGIDAEFAMISKTRSGAGVIASMKLIGDVSGSDCIIVDDMIDTAGTLVEAGNTLRAAGADRVYAFATHGLFNKNALDRIDASVFDEVVVCNTVPLQKTVPKITQLSLGGLLAEAIDRIHNHRSVSVVFSGNTDFRTENSAASSPTRSGVAL</sequence>
<dbReference type="AlphaFoldDB" id="A0A0G4IXF3"/>
<keyword evidence="10" id="KW-0067">ATP-binding</keyword>
<dbReference type="EC" id="2.7.6.1" evidence="4"/>
<evidence type="ECO:0000256" key="13">
    <source>
        <dbReference type="SAM" id="SignalP"/>
    </source>
</evidence>
<keyword evidence="16" id="KW-0496">Mitochondrion</keyword>
<evidence type="ECO:0000256" key="1">
    <source>
        <dbReference type="ARBA" id="ARBA00001946"/>
    </source>
</evidence>
<dbReference type="GO" id="GO:0004749">
    <property type="term" value="F:ribose phosphate diphosphokinase activity"/>
    <property type="evidence" value="ECO:0007669"/>
    <property type="project" value="UniProtKB-EC"/>
</dbReference>
<feature type="chain" id="PRO_5033717107" description="ribose-phosphate diphosphokinase" evidence="13">
    <location>
        <begin position="22"/>
        <end position="379"/>
    </location>
</feature>
<dbReference type="EMBL" id="CDSF01000093">
    <property type="protein sequence ID" value="CEO99721.1"/>
    <property type="molecule type" value="Genomic_DNA"/>
</dbReference>
<keyword evidence="13" id="KW-0732">Signal</keyword>
<organism evidence="15 17">
    <name type="scientific">Plasmodiophora brassicae</name>
    <name type="common">Clubroot disease agent</name>
    <dbReference type="NCBI Taxonomy" id="37360"/>
    <lineage>
        <taxon>Eukaryota</taxon>
        <taxon>Sar</taxon>
        <taxon>Rhizaria</taxon>
        <taxon>Endomyxa</taxon>
        <taxon>Phytomyxea</taxon>
        <taxon>Plasmodiophorida</taxon>
        <taxon>Plasmodiophoridae</taxon>
        <taxon>Plasmodiophora</taxon>
    </lineage>
</organism>
<reference evidence="16 18" key="2">
    <citation type="submission" date="2018-03" db="EMBL/GenBank/DDBJ databases">
        <authorList>
            <person name="Fogelqvist J."/>
        </authorList>
    </citation>
    <scope>NUCLEOTIDE SEQUENCE [LARGE SCALE GENOMIC DNA]</scope>
</reference>
<dbReference type="InterPro" id="IPR005946">
    <property type="entry name" value="Rib-P_diPkinase"/>
</dbReference>
<evidence type="ECO:0000256" key="4">
    <source>
        <dbReference type="ARBA" id="ARBA00013247"/>
    </source>
</evidence>
<dbReference type="InterPro" id="IPR000836">
    <property type="entry name" value="PRTase_dom"/>
</dbReference>
<comment type="pathway">
    <text evidence="2">Metabolic intermediate biosynthesis; 5-phospho-alpha-D-ribose 1-diphosphate biosynthesis; 5-phospho-alpha-D-ribose 1-diphosphate from D-ribose 5-phosphate (route I): step 1/1.</text>
</comment>
<gene>
    <name evidence="15" type="ORF">PBRA_007454</name>
    <name evidence="16" type="ORF">PLBR_LOCUS4334</name>
</gene>
<dbReference type="SMART" id="SM01400">
    <property type="entry name" value="Pribosyltran_N"/>
    <property type="match status" value="1"/>
</dbReference>
<dbReference type="CDD" id="cd06223">
    <property type="entry name" value="PRTases_typeI"/>
    <property type="match status" value="1"/>
</dbReference>
<dbReference type="GO" id="GO:0002189">
    <property type="term" value="C:ribose phosphate diphosphokinase complex"/>
    <property type="evidence" value="ECO:0007669"/>
    <property type="project" value="TreeGrafter"/>
</dbReference>
<dbReference type="PANTHER" id="PTHR10210">
    <property type="entry name" value="RIBOSE-PHOSPHATE DIPHOSPHOKINASE FAMILY MEMBER"/>
    <property type="match status" value="1"/>
</dbReference>
<name>A0A0G4IXF3_PLABS</name>
<feature type="signal peptide" evidence="13">
    <location>
        <begin position="1"/>
        <end position="21"/>
    </location>
</feature>
<feature type="domain" description="Ribose-phosphate pyrophosphokinase N-terminal" evidence="14">
    <location>
        <begin position="44"/>
        <end position="157"/>
    </location>
</feature>
<dbReference type="NCBIfam" id="TIGR01251">
    <property type="entry name" value="ribP_PPkin"/>
    <property type="match status" value="1"/>
</dbReference>
<dbReference type="GO" id="GO:0006015">
    <property type="term" value="P:5-phosphoribose 1-diphosphate biosynthetic process"/>
    <property type="evidence" value="ECO:0007669"/>
    <property type="project" value="TreeGrafter"/>
</dbReference>
<evidence type="ECO:0000256" key="8">
    <source>
        <dbReference type="ARBA" id="ARBA00022741"/>
    </source>
</evidence>
<dbReference type="PANTHER" id="PTHR10210:SF32">
    <property type="entry name" value="RIBOSE-PHOSPHATE PYROPHOSPHOKINASE 2"/>
    <property type="match status" value="1"/>
</dbReference>
<keyword evidence="5" id="KW-0808">Transferase</keyword>
<keyword evidence="9" id="KW-0418">Kinase</keyword>
<keyword evidence="6" id="KW-0479">Metal-binding</keyword>